<keyword evidence="2 3" id="KW-0808">Transferase</keyword>
<sequence length="373" mass="40682">MANSDFSTRALSRLAVLATHLSSDDDQSFNFSEKNQQNCLSAQSSIAPPPNLKGSLTIIDERTGKKYQFPVSEDGTLKATDLKKITTGKNDKGLKLYDPGYLNTAPVRSRICYIDGDEGILRYRGYPIEELAEGSSFLEVAYLLMYGNLPSKSQLAGWEFAVSQHSAVPQGILDIIQSMPHDAHPMGVLVSAMSALSIFHPDANPALRGQDLYKSKQVRDKQIVRILGKAPTIAAAAYLRLAGRPPVLPSNSLSYSENFLYMLDSMGDKSYKPNPRLARVLDVLFILHAEHEMTCSTAAARHLASSGIDVYTALAGAVGALYGPLHGGANEAVLKMLSEIGSVENIPDFIEGVKNKFFHTYYGCGYLTRLTQL</sequence>
<name>A0AAW1M3X5_SAPOF</name>
<dbReference type="EMBL" id="JBDFQZ010000003">
    <property type="protein sequence ID" value="KAK9740881.1"/>
    <property type="molecule type" value="Genomic_DNA"/>
</dbReference>
<dbReference type="Proteomes" id="UP001443914">
    <property type="component" value="Unassembled WGS sequence"/>
</dbReference>
<dbReference type="GO" id="GO:0046912">
    <property type="term" value="F:acyltransferase activity, acyl groups converted into alkyl on transfer"/>
    <property type="evidence" value="ECO:0007669"/>
    <property type="project" value="InterPro"/>
</dbReference>
<comment type="similarity">
    <text evidence="1 3">Belongs to the citrate synthase family.</text>
</comment>
<dbReference type="InterPro" id="IPR036969">
    <property type="entry name" value="Citrate_synthase_sf"/>
</dbReference>
<evidence type="ECO:0000256" key="3">
    <source>
        <dbReference type="RuleBase" id="RU000441"/>
    </source>
</evidence>
<dbReference type="PANTHER" id="PTHR11739">
    <property type="entry name" value="CITRATE SYNTHASE"/>
    <property type="match status" value="1"/>
</dbReference>
<evidence type="ECO:0000256" key="2">
    <source>
        <dbReference type="ARBA" id="ARBA00022679"/>
    </source>
</evidence>
<dbReference type="AlphaFoldDB" id="A0AAW1M3X5"/>
<dbReference type="InterPro" id="IPR016142">
    <property type="entry name" value="Citrate_synth-like_lrg_a-sub"/>
</dbReference>
<proteinExistence type="inferred from homology"/>
<organism evidence="4 5">
    <name type="scientific">Saponaria officinalis</name>
    <name type="common">Common soapwort</name>
    <name type="synonym">Lychnis saponaria</name>
    <dbReference type="NCBI Taxonomy" id="3572"/>
    <lineage>
        <taxon>Eukaryota</taxon>
        <taxon>Viridiplantae</taxon>
        <taxon>Streptophyta</taxon>
        <taxon>Embryophyta</taxon>
        <taxon>Tracheophyta</taxon>
        <taxon>Spermatophyta</taxon>
        <taxon>Magnoliopsida</taxon>
        <taxon>eudicotyledons</taxon>
        <taxon>Gunneridae</taxon>
        <taxon>Pentapetalae</taxon>
        <taxon>Caryophyllales</taxon>
        <taxon>Caryophyllaceae</taxon>
        <taxon>Caryophylleae</taxon>
        <taxon>Saponaria</taxon>
    </lineage>
</organism>
<dbReference type="PRINTS" id="PR00143">
    <property type="entry name" value="CITRTSNTHASE"/>
</dbReference>
<gene>
    <name evidence="4" type="ORF">RND81_03G068000</name>
</gene>
<dbReference type="Gene3D" id="1.10.580.10">
    <property type="entry name" value="Citrate Synthase, domain 1"/>
    <property type="match status" value="1"/>
</dbReference>
<dbReference type="FunFam" id="1.10.580.10:FF:000005">
    <property type="entry name" value="Citrate synthase"/>
    <property type="match status" value="1"/>
</dbReference>
<dbReference type="GO" id="GO:0006099">
    <property type="term" value="P:tricarboxylic acid cycle"/>
    <property type="evidence" value="ECO:0007669"/>
    <property type="project" value="TreeGrafter"/>
</dbReference>
<comment type="caution">
    <text evidence="4">The sequence shown here is derived from an EMBL/GenBank/DDBJ whole genome shotgun (WGS) entry which is preliminary data.</text>
</comment>
<dbReference type="GO" id="GO:0005759">
    <property type="term" value="C:mitochondrial matrix"/>
    <property type="evidence" value="ECO:0007669"/>
    <property type="project" value="TreeGrafter"/>
</dbReference>
<dbReference type="InterPro" id="IPR002020">
    <property type="entry name" value="Citrate_synthase"/>
</dbReference>
<accession>A0AAW1M3X5</accession>
<dbReference type="PANTHER" id="PTHR11739:SF4">
    <property type="entry name" value="CITRATE SYNTHASE, PEROXISOMAL"/>
    <property type="match status" value="1"/>
</dbReference>
<dbReference type="GO" id="GO:0005975">
    <property type="term" value="P:carbohydrate metabolic process"/>
    <property type="evidence" value="ECO:0007669"/>
    <property type="project" value="TreeGrafter"/>
</dbReference>
<evidence type="ECO:0000313" key="4">
    <source>
        <dbReference type="EMBL" id="KAK9740881.1"/>
    </source>
</evidence>
<evidence type="ECO:0000256" key="1">
    <source>
        <dbReference type="ARBA" id="ARBA00010566"/>
    </source>
</evidence>
<protein>
    <recommendedName>
        <fullName evidence="3">Citrate synthase</fullName>
    </recommendedName>
</protein>
<dbReference type="SUPFAM" id="SSF48256">
    <property type="entry name" value="Citrate synthase"/>
    <property type="match status" value="1"/>
</dbReference>
<keyword evidence="5" id="KW-1185">Reference proteome</keyword>
<dbReference type="Pfam" id="PF00285">
    <property type="entry name" value="Citrate_synt"/>
    <property type="match status" value="1"/>
</dbReference>
<reference evidence="4" key="1">
    <citation type="submission" date="2024-03" db="EMBL/GenBank/DDBJ databases">
        <title>WGS assembly of Saponaria officinalis var. Norfolk2.</title>
        <authorList>
            <person name="Jenkins J."/>
            <person name="Shu S."/>
            <person name="Grimwood J."/>
            <person name="Barry K."/>
            <person name="Goodstein D."/>
            <person name="Schmutz J."/>
            <person name="Leebens-Mack J."/>
            <person name="Osbourn A."/>
        </authorList>
    </citation>
    <scope>NUCLEOTIDE SEQUENCE [LARGE SCALE GENOMIC DNA]</scope>
    <source>
        <strain evidence="4">JIC</strain>
    </source>
</reference>
<evidence type="ECO:0000313" key="5">
    <source>
        <dbReference type="Proteomes" id="UP001443914"/>
    </source>
</evidence>